<dbReference type="AlphaFoldDB" id="A0A418KN66"/>
<comment type="caution">
    <text evidence="2">The sequence shown here is derived from an EMBL/GenBank/DDBJ whole genome shotgun (WGS) entry which is preliminary data.</text>
</comment>
<evidence type="ECO:0000313" key="2">
    <source>
        <dbReference type="EMBL" id="RIQ20415.1"/>
    </source>
</evidence>
<reference evidence="2 3" key="1">
    <citation type="submission" date="2018-09" db="EMBL/GenBank/DDBJ databases">
        <title>Isolation, diversity and antifungal activity of actinobacteria from wheat.</title>
        <authorList>
            <person name="Han C."/>
        </authorList>
    </citation>
    <scope>NUCLEOTIDE SEQUENCE [LARGE SCALE GENOMIC DNA]</scope>
    <source>
        <strain evidence="2 3">NEAU-YY265</strain>
    </source>
</reference>
<name>A0A418KN66_9ACTN</name>
<evidence type="ECO:0000313" key="3">
    <source>
        <dbReference type="Proteomes" id="UP000284057"/>
    </source>
</evidence>
<sequence>MVTALHRWATGTGATDAGVYAGHWALAFAAKVRPVECARDLPAGSRQRRVAAHRAIWSDVGYPEYGGELDRRVVDTGDGRFRERRSATATPSSATRVTYGQP</sequence>
<evidence type="ECO:0000256" key="1">
    <source>
        <dbReference type="SAM" id="MobiDB-lite"/>
    </source>
</evidence>
<organism evidence="2 3">
    <name type="scientific">Jiangella rhizosphaerae</name>
    <dbReference type="NCBI Taxonomy" id="2293569"/>
    <lineage>
        <taxon>Bacteria</taxon>
        <taxon>Bacillati</taxon>
        <taxon>Actinomycetota</taxon>
        <taxon>Actinomycetes</taxon>
        <taxon>Jiangellales</taxon>
        <taxon>Jiangellaceae</taxon>
        <taxon>Jiangella</taxon>
    </lineage>
</organism>
<dbReference type="Proteomes" id="UP000284057">
    <property type="component" value="Unassembled WGS sequence"/>
</dbReference>
<keyword evidence="3" id="KW-1185">Reference proteome</keyword>
<accession>A0A418KN66</accession>
<feature type="region of interest" description="Disordered" evidence="1">
    <location>
        <begin position="78"/>
        <end position="102"/>
    </location>
</feature>
<feature type="compositionally biased region" description="Polar residues" evidence="1">
    <location>
        <begin position="87"/>
        <end position="102"/>
    </location>
</feature>
<proteinExistence type="predicted"/>
<protein>
    <submittedName>
        <fullName evidence="2">Uncharacterized protein</fullName>
    </submittedName>
</protein>
<gene>
    <name evidence="2" type="ORF">DY240_17995</name>
</gene>
<dbReference type="EMBL" id="QUAL01000170">
    <property type="protein sequence ID" value="RIQ20415.1"/>
    <property type="molecule type" value="Genomic_DNA"/>
</dbReference>